<reference evidence="9 10" key="1">
    <citation type="submission" date="2024-04" db="EMBL/GenBank/DDBJ databases">
        <title>Phyllosticta paracitricarpa is synonymous to the EU quarantine fungus P. citricarpa based on phylogenomic analyses.</title>
        <authorList>
            <consortium name="Lawrence Berkeley National Laboratory"/>
            <person name="Van ingen-buijs V.A."/>
            <person name="Van westerhoven A.C."/>
            <person name="Haridas S."/>
            <person name="Skiadas P."/>
            <person name="Martin F."/>
            <person name="Groenewald J.Z."/>
            <person name="Crous P.W."/>
            <person name="Seidl M.F."/>
        </authorList>
    </citation>
    <scope>NUCLEOTIDE SEQUENCE [LARGE SCALE GENOMIC DNA]</scope>
    <source>
        <strain evidence="9 10">CBS 141358</strain>
    </source>
</reference>
<evidence type="ECO:0000259" key="7">
    <source>
        <dbReference type="Pfam" id="PF00501"/>
    </source>
</evidence>
<dbReference type="Gene3D" id="2.30.38.10">
    <property type="entry name" value="Luciferase, Domain 3"/>
    <property type="match status" value="1"/>
</dbReference>
<proteinExistence type="inferred from homology"/>
<dbReference type="Proteomes" id="UP001367316">
    <property type="component" value="Unassembled WGS sequence"/>
</dbReference>
<dbReference type="InterPro" id="IPR045851">
    <property type="entry name" value="AMP-bd_C_sf"/>
</dbReference>
<dbReference type="EMBL" id="JBBPBF010000034">
    <property type="protein sequence ID" value="KAK7607738.1"/>
    <property type="molecule type" value="Genomic_DNA"/>
</dbReference>
<organism evidence="9 10">
    <name type="scientific">Phyllosticta paracitricarpa</name>
    <dbReference type="NCBI Taxonomy" id="2016321"/>
    <lineage>
        <taxon>Eukaryota</taxon>
        <taxon>Fungi</taxon>
        <taxon>Dikarya</taxon>
        <taxon>Ascomycota</taxon>
        <taxon>Pezizomycotina</taxon>
        <taxon>Dothideomycetes</taxon>
        <taxon>Dothideomycetes incertae sedis</taxon>
        <taxon>Botryosphaeriales</taxon>
        <taxon>Phyllostictaceae</taxon>
        <taxon>Phyllosticta</taxon>
    </lineage>
</organism>
<dbReference type="InterPro" id="IPR020845">
    <property type="entry name" value="AMP-binding_CS"/>
</dbReference>
<comment type="caution">
    <text evidence="9">The sequence shown here is derived from an EMBL/GenBank/DDBJ whole genome shotgun (WGS) entry which is preliminary data.</text>
</comment>
<evidence type="ECO:0000256" key="2">
    <source>
        <dbReference type="ARBA" id="ARBA00006432"/>
    </source>
</evidence>
<keyword evidence="5" id="KW-0067">ATP-binding</keyword>
<dbReference type="PANTHER" id="PTHR24096">
    <property type="entry name" value="LONG-CHAIN-FATTY-ACID--COA LIGASE"/>
    <property type="match status" value="1"/>
</dbReference>
<comment type="similarity">
    <text evidence="2">Belongs to the ATP-dependent AMP-binding enzyme family.</text>
</comment>
<evidence type="ECO:0000259" key="8">
    <source>
        <dbReference type="Pfam" id="PF13193"/>
    </source>
</evidence>
<evidence type="ECO:0000256" key="1">
    <source>
        <dbReference type="ARBA" id="ARBA00005179"/>
    </source>
</evidence>
<keyword evidence="4" id="KW-0547">Nucleotide-binding</keyword>
<feature type="compositionally biased region" description="Polar residues" evidence="6">
    <location>
        <begin position="550"/>
        <end position="571"/>
    </location>
</feature>
<comment type="pathway">
    <text evidence="1">Secondary metabolite biosynthesis.</text>
</comment>
<dbReference type="Pfam" id="PF00501">
    <property type="entry name" value="AMP-binding"/>
    <property type="match status" value="1"/>
</dbReference>
<gene>
    <name evidence="9" type="ORF">JOL62DRAFT_559177</name>
</gene>
<evidence type="ECO:0000256" key="5">
    <source>
        <dbReference type="ARBA" id="ARBA00022840"/>
    </source>
</evidence>
<evidence type="ECO:0000313" key="9">
    <source>
        <dbReference type="EMBL" id="KAK7607738.1"/>
    </source>
</evidence>
<dbReference type="SUPFAM" id="SSF56801">
    <property type="entry name" value="Acetyl-CoA synthetase-like"/>
    <property type="match status" value="1"/>
</dbReference>
<dbReference type="InterPro" id="IPR000873">
    <property type="entry name" value="AMP-dep_synth/lig_dom"/>
</dbReference>
<feature type="domain" description="AMP-dependent synthetase/ligase" evidence="7">
    <location>
        <begin position="45"/>
        <end position="394"/>
    </location>
</feature>
<dbReference type="PANTHER" id="PTHR24096:SF317">
    <property type="entry name" value="ADENYLATE-FORMING ENZYME AFEA"/>
    <property type="match status" value="1"/>
</dbReference>
<feature type="region of interest" description="Disordered" evidence="6">
    <location>
        <begin position="1"/>
        <end position="20"/>
    </location>
</feature>
<sequence length="580" mass="63298">MQADKTVSKAPGTKTNSSSILSSDGLAILDPWNDSSKSGRSDATNPSQWLSFGMIRSEVRKHTAGLKAIGIKKGDVVWVNCFNDALTEQLRYCVLYLGIIGTGAIFAGINPASTPAELSHHFRITGPKLIIAEPGLLNKTLLMAEQTGLDKSKILTFDTGSLGEIPGIRSWHTLLEYGESDWTRPEDPENTVATYSATSGTSGPPKWAMISHSYLVTQAALHCSEELTGSTRLFMLAPFHAFGSPIVPASIRQGTRTYIMRRYTEPQFIESIYRFGVTETYIAPPILLSLSSSPQTRAGHLKSLRSIWVGGASVKYAQQKPLYDFLDEAASIRSVWGMTEAGWITCARDKSRRCDDSVGQCLDGFELTTGAVITEDFIGGELLVRAPHPFLGYLENPTATAAAFTPDRSLVRSGDIGCRHTDPETGVASFYIIDRVKELIKVRGWQVSPTEVESELLQHPAIEDAAVTGATEGNGVEEFVRAYVVLKQHASNSTAAPEIRTWLRERLSSYKLPQEIHFVESIPRNSTGKILRRVLRDGAQKRVTEAESGPTLNDVNGSHKQGPVSPTTVSQHVGFEAKST</sequence>
<keyword evidence="10" id="KW-1185">Reference proteome</keyword>
<feature type="domain" description="AMP-binding enzyme C-terminal" evidence="8">
    <location>
        <begin position="451"/>
        <end position="529"/>
    </location>
</feature>
<evidence type="ECO:0008006" key="11">
    <source>
        <dbReference type="Google" id="ProtNLM"/>
    </source>
</evidence>
<protein>
    <recommendedName>
        <fullName evidence="11">Acetyl-CoA synthetase-like protein</fullName>
    </recommendedName>
</protein>
<feature type="region of interest" description="Disordered" evidence="6">
    <location>
        <begin position="541"/>
        <end position="580"/>
    </location>
</feature>
<evidence type="ECO:0000313" key="10">
    <source>
        <dbReference type="Proteomes" id="UP001367316"/>
    </source>
</evidence>
<dbReference type="Gene3D" id="3.30.300.30">
    <property type="match status" value="1"/>
</dbReference>
<name>A0ABR1MZ64_9PEZI</name>
<keyword evidence="3" id="KW-0436">Ligase</keyword>
<accession>A0ABR1MZ64</accession>
<dbReference type="InterPro" id="IPR025110">
    <property type="entry name" value="AMP-bd_C"/>
</dbReference>
<dbReference type="PROSITE" id="PS00455">
    <property type="entry name" value="AMP_BINDING"/>
    <property type="match status" value="1"/>
</dbReference>
<dbReference type="Gene3D" id="3.40.50.980">
    <property type="match status" value="2"/>
</dbReference>
<dbReference type="Pfam" id="PF13193">
    <property type="entry name" value="AMP-binding_C"/>
    <property type="match status" value="1"/>
</dbReference>
<evidence type="ECO:0000256" key="4">
    <source>
        <dbReference type="ARBA" id="ARBA00022741"/>
    </source>
</evidence>
<evidence type="ECO:0000256" key="3">
    <source>
        <dbReference type="ARBA" id="ARBA00022598"/>
    </source>
</evidence>
<evidence type="ECO:0000256" key="6">
    <source>
        <dbReference type="SAM" id="MobiDB-lite"/>
    </source>
</evidence>